<comment type="caution">
    <text evidence="2">The sequence shown here is derived from an EMBL/GenBank/DDBJ whole genome shotgun (WGS) entry which is preliminary data.</text>
</comment>
<dbReference type="STRING" id="41688.A0A2N3NGS9"/>
<dbReference type="AlphaFoldDB" id="A0A2N3NGS9"/>
<proteinExistence type="predicted"/>
<dbReference type="PANTHER" id="PTHR38792:SF3">
    <property type="entry name" value="BNR_ASP-BOX REPEAT DOMAIN PROTEIN (AFU_ORTHOLOGUE AFUA_7G06430)-RELATED"/>
    <property type="match status" value="1"/>
</dbReference>
<accession>A0A2N3NGS9</accession>
<gene>
    <name evidence="2" type="ORF">jhhlp_001757</name>
</gene>
<protein>
    <recommendedName>
        <fullName evidence="4">Sialidase domain-containing protein</fullName>
    </recommendedName>
</protein>
<name>A0A2N3NGS9_9PEZI</name>
<dbReference type="OrthoDB" id="2130735at2759"/>
<dbReference type="InParanoid" id="A0A2N3NGS9"/>
<dbReference type="Gene3D" id="2.120.10.10">
    <property type="match status" value="1"/>
</dbReference>
<evidence type="ECO:0008006" key="4">
    <source>
        <dbReference type="Google" id="ProtNLM"/>
    </source>
</evidence>
<evidence type="ECO:0000313" key="2">
    <source>
        <dbReference type="EMBL" id="PKS11607.1"/>
    </source>
</evidence>
<keyword evidence="1" id="KW-0732">Signal</keyword>
<evidence type="ECO:0000313" key="3">
    <source>
        <dbReference type="Proteomes" id="UP000233524"/>
    </source>
</evidence>
<feature type="signal peptide" evidence="1">
    <location>
        <begin position="1"/>
        <end position="21"/>
    </location>
</feature>
<sequence>MRVQTTILTLLTLLATRATVASPAPNVVERTLPTTTVTHQVIFSPPSNAGWTDPRVLYARAIELLDGTLLSTWENYSPEPPLVYFPIYQSLDGGETWSEVGRVQDTVNNWGNRYQPFLYQLPQAIGNYSRGTVLLAGNSLPTDLSQTKIDVYASRDGGHTWEFASSVAQGGEGRPINGLTPVWEPLLMVYNDELICYYTDQRDPKYGQKLGHQTTKDLTTWSEPVDDVHEDSYSLRPGMPAIASLPDGNFVFAYEICGSGCNIHYRLGKDPLGMLNEPAYTLVSNKGTRPVSSPSVVWSSVGGENGSIILTSGNQAEVFVNQKLGHPDAWFEYSTPQPKAYSRGLVLFHEDDTKMLMIGAGHLPPSTTNYVSVSVVDLKAMGL</sequence>
<evidence type="ECO:0000256" key="1">
    <source>
        <dbReference type="SAM" id="SignalP"/>
    </source>
</evidence>
<keyword evidence="3" id="KW-1185">Reference proteome</keyword>
<dbReference type="SUPFAM" id="SSF110296">
    <property type="entry name" value="Oligoxyloglucan reducing end-specific cellobiohydrolase"/>
    <property type="match status" value="1"/>
</dbReference>
<reference evidence="2 3" key="1">
    <citation type="journal article" date="2017" name="G3 (Bethesda)">
        <title>First Draft Genome Sequence of the Pathogenic Fungus Lomentospora prolificans (Formerly Scedosporium prolificans).</title>
        <authorList>
            <person name="Luo R."/>
            <person name="Zimin A."/>
            <person name="Workman R."/>
            <person name="Fan Y."/>
            <person name="Pertea G."/>
            <person name="Grossman N."/>
            <person name="Wear M.P."/>
            <person name="Jia B."/>
            <person name="Miller H."/>
            <person name="Casadevall A."/>
            <person name="Timp W."/>
            <person name="Zhang S.X."/>
            <person name="Salzberg S.L."/>
        </authorList>
    </citation>
    <scope>NUCLEOTIDE SEQUENCE [LARGE SCALE GENOMIC DNA]</scope>
    <source>
        <strain evidence="2 3">JHH-5317</strain>
    </source>
</reference>
<organism evidence="2 3">
    <name type="scientific">Lomentospora prolificans</name>
    <dbReference type="NCBI Taxonomy" id="41688"/>
    <lineage>
        <taxon>Eukaryota</taxon>
        <taxon>Fungi</taxon>
        <taxon>Dikarya</taxon>
        <taxon>Ascomycota</taxon>
        <taxon>Pezizomycotina</taxon>
        <taxon>Sordariomycetes</taxon>
        <taxon>Hypocreomycetidae</taxon>
        <taxon>Microascales</taxon>
        <taxon>Microascaceae</taxon>
        <taxon>Lomentospora</taxon>
    </lineage>
</organism>
<feature type="chain" id="PRO_5014625987" description="Sialidase domain-containing protein" evidence="1">
    <location>
        <begin position="22"/>
        <end position="383"/>
    </location>
</feature>
<dbReference type="VEuPathDB" id="FungiDB:jhhlp_001757"/>
<dbReference type="CDD" id="cd15482">
    <property type="entry name" value="Sialidase_non-viral"/>
    <property type="match status" value="1"/>
</dbReference>
<dbReference type="EMBL" id="NLAX01000006">
    <property type="protein sequence ID" value="PKS11607.1"/>
    <property type="molecule type" value="Genomic_DNA"/>
</dbReference>
<dbReference type="PANTHER" id="PTHR38792">
    <property type="entry name" value="BNR/ASP-BOX REPEAT DOMAIN PROTEIN (AFU_ORTHOLOGUE AFUA_7G06430)-RELATED"/>
    <property type="match status" value="1"/>
</dbReference>
<dbReference type="Proteomes" id="UP000233524">
    <property type="component" value="Unassembled WGS sequence"/>
</dbReference>